<feature type="transmembrane region" description="Helical" evidence="1">
    <location>
        <begin position="58"/>
        <end position="79"/>
    </location>
</feature>
<sequence length="143" mass="16124">MTSDMLLGLLIGAVLFVSGLALAGLCLWWRAGRTEGARWWVRCEPHPQDRMRPHHEGLALVLIPVFAETLMLLALVAVLGPMLAPVSGPTLTLALVVALAQAVLYGVAHFATWQRWILPLWMYPSWLRETRRREREQLPPGRR</sequence>
<protein>
    <submittedName>
        <fullName evidence="2">Uncharacterized protein</fullName>
    </submittedName>
</protein>
<accession>A0A841ABD9</accession>
<keyword evidence="1" id="KW-0812">Transmembrane</keyword>
<feature type="transmembrane region" description="Helical" evidence="1">
    <location>
        <begin position="6"/>
        <end position="29"/>
    </location>
</feature>
<keyword evidence="1" id="KW-0472">Membrane</keyword>
<organism evidence="2 3">
    <name type="scientific">Brachybacterium aquaticum</name>
    <dbReference type="NCBI Taxonomy" id="1432564"/>
    <lineage>
        <taxon>Bacteria</taxon>
        <taxon>Bacillati</taxon>
        <taxon>Actinomycetota</taxon>
        <taxon>Actinomycetes</taxon>
        <taxon>Micrococcales</taxon>
        <taxon>Dermabacteraceae</taxon>
        <taxon>Brachybacterium</taxon>
    </lineage>
</organism>
<keyword evidence="3" id="KW-1185">Reference proteome</keyword>
<evidence type="ECO:0000313" key="2">
    <source>
        <dbReference type="EMBL" id="MBB5830514.1"/>
    </source>
</evidence>
<gene>
    <name evidence="2" type="ORF">HNR70_000327</name>
</gene>
<proteinExistence type="predicted"/>
<dbReference type="Proteomes" id="UP000588158">
    <property type="component" value="Unassembled WGS sequence"/>
</dbReference>
<feature type="transmembrane region" description="Helical" evidence="1">
    <location>
        <begin position="91"/>
        <end position="113"/>
    </location>
</feature>
<comment type="caution">
    <text evidence="2">The sequence shown here is derived from an EMBL/GenBank/DDBJ whole genome shotgun (WGS) entry which is preliminary data.</text>
</comment>
<reference evidence="2 3" key="1">
    <citation type="submission" date="2020-08" db="EMBL/GenBank/DDBJ databases">
        <title>Sequencing the genomes of 1000 actinobacteria strains.</title>
        <authorList>
            <person name="Klenk H.-P."/>
        </authorList>
    </citation>
    <scope>NUCLEOTIDE SEQUENCE [LARGE SCALE GENOMIC DNA]</scope>
    <source>
        <strain evidence="2 3">DSM 28796</strain>
    </source>
</reference>
<dbReference type="RefSeq" id="WP_184324128.1">
    <property type="nucleotide sequence ID" value="NZ_JACHLZ010000001.1"/>
</dbReference>
<keyword evidence="1" id="KW-1133">Transmembrane helix</keyword>
<name>A0A841ABD9_9MICO</name>
<dbReference type="AlphaFoldDB" id="A0A841ABD9"/>
<evidence type="ECO:0000256" key="1">
    <source>
        <dbReference type="SAM" id="Phobius"/>
    </source>
</evidence>
<evidence type="ECO:0000313" key="3">
    <source>
        <dbReference type="Proteomes" id="UP000588158"/>
    </source>
</evidence>
<dbReference type="EMBL" id="JACHLZ010000001">
    <property type="protein sequence ID" value="MBB5830514.1"/>
    <property type="molecule type" value="Genomic_DNA"/>
</dbReference>